<dbReference type="InterPro" id="IPR012338">
    <property type="entry name" value="Beta-lactam/transpept-like"/>
</dbReference>
<keyword evidence="8" id="KW-0328">Glycosyltransferase</keyword>
<dbReference type="Gene3D" id="3.90.1310.10">
    <property type="entry name" value="Penicillin-binding protein 2a (Domain 2)"/>
    <property type="match status" value="1"/>
</dbReference>
<evidence type="ECO:0000256" key="5">
    <source>
        <dbReference type="SAM" id="Phobius"/>
    </source>
</evidence>
<dbReference type="AlphaFoldDB" id="D1B3L6"/>
<reference evidence="9" key="1">
    <citation type="submission" date="2009-11" db="EMBL/GenBank/DDBJ databases">
        <title>The complete genome of Sulfurospirillum deleyianum DSM 6946.</title>
        <authorList>
            <consortium name="US DOE Joint Genome Institute (JGI-PGF)"/>
            <person name="Lucas S."/>
            <person name="Copeland A."/>
            <person name="Lapidus A."/>
            <person name="Glavina del Rio T."/>
            <person name="Dalin E."/>
            <person name="Tice H."/>
            <person name="Bruce D."/>
            <person name="Goodwin L."/>
            <person name="Pitluck S."/>
            <person name="Kyrpides N."/>
            <person name="Mavromatis K."/>
            <person name="Ivanova N."/>
            <person name="Ovchinnikova G."/>
            <person name="Munk A.C."/>
            <person name="Lu M."/>
            <person name="Brettin T."/>
            <person name="Detter J.C."/>
            <person name="Han C."/>
            <person name="Tapia R."/>
            <person name="Larimer F."/>
            <person name="Land M."/>
            <person name="Hauser L."/>
            <person name="Markowitz V."/>
            <person name="Cheng J.F."/>
            <person name="Hugenholtz P."/>
            <person name="Woyke T."/>
            <person name="Wu D."/>
            <person name="Aumann P."/>
            <person name="Schneider S."/>
            <person name="Lang E."/>
            <person name="Spring S."/>
            <person name="Klenk H.P."/>
            <person name="Eisen J.A."/>
        </authorList>
    </citation>
    <scope>NUCLEOTIDE SEQUENCE [LARGE SCALE GENOMIC DNA]</scope>
    <source>
        <strain evidence="9">ATCC 51133 / DSM 6946 / 5175</strain>
    </source>
</reference>
<dbReference type="GO" id="GO:0008658">
    <property type="term" value="F:penicillin binding"/>
    <property type="evidence" value="ECO:0007669"/>
    <property type="project" value="InterPro"/>
</dbReference>
<dbReference type="OrthoDB" id="9789078at2"/>
<dbReference type="GO" id="GO:0005886">
    <property type="term" value="C:plasma membrane"/>
    <property type="evidence" value="ECO:0007669"/>
    <property type="project" value="TreeGrafter"/>
</dbReference>
<evidence type="ECO:0000256" key="2">
    <source>
        <dbReference type="ARBA" id="ARBA00022645"/>
    </source>
</evidence>
<dbReference type="HOGENOM" id="CLU_009289_6_4_7"/>
<dbReference type="PANTHER" id="PTHR30627">
    <property type="entry name" value="PEPTIDOGLYCAN D,D-TRANSPEPTIDASE"/>
    <property type="match status" value="1"/>
</dbReference>
<dbReference type="Gene3D" id="3.40.710.10">
    <property type="entry name" value="DD-peptidase/beta-lactamase superfamily"/>
    <property type="match status" value="1"/>
</dbReference>
<dbReference type="EC" id="2.4.1.129" evidence="8"/>
<feature type="transmembrane region" description="Helical" evidence="5">
    <location>
        <begin position="12"/>
        <end position="33"/>
    </location>
</feature>
<dbReference type="Gene3D" id="3.30.450.330">
    <property type="match status" value="1"/>
</dbReference>
<proteinExistence type="predicted"/>
<name>D1B3L6_SULD5</name>
<keyword evidence="5" id="KW-1133">Transmembrane helix</keyword>
<keyword evidence="4" id="KW-0175">Coiled coil</keyword>
<evidence type="ECO:0000256" key="1">
    <source>
        <dbReference type="ARBA" id="ARBA00004370"/>
    </source>
</evidence>
<keyword evidence="2" id="KW-0121">Carboxypeptidase</keyword>
<dbReference type="EMBL" id="CP001816">
    <property type="protein sequence ID" value="ACZ12686.1"/>
    <property type="molecule type" value="Genomic_DNA"/>
</dbReference>
<keyword evidence="3 5" id="KW-0472">Membrane</keyword>
<gene>
    <name evidence="8" type="ordered locus">Sdel_1671</name>
</gene>
<feature type="coiled-coil region" evidence="4">
    <location>
        <begin position="249"/>
        <end position="276"/>
    </location>
</feature>
<dbReference type="eggNOG" id="COG0768">
    <property type="taxonomic scope" value="Bacteria"/>
</dbReference>
<keyword evidence="2" id="KW-0645">Protease</keyword>
<evidence type="ECO:0000259" key="7">
    <source>
        <dbReference type="Pfam" id="PF03717"/>
    </source>
</evidence>
<keyword evidence="9" id="KW-1185">Reference proteome</keyword>
<dbReference type="GO" id="GO:0016757">
    <property type="term" value="F:glycosyltransferase activity"/>
    <property type="evidence" value="ECO:0007669"/>
    <property type="project" value="UniProtKB-KW"/>
</dbReference>
<dbReference type="Pfam" id="PF00905">
    <property type="entry name" value="Transpeptidase"/>
    <property type="match status" value="1"/>
</dbReference>
<sequence>MEHSDAKKIKILFLFVVVLLGFLIFLGTLFYWATIDRRLPRLEHKEVNHALRGNIISADGFKLATSQKLYKASVDTRNIDPKKVDLFVKLYSLYSGDDPKAVAATLKSNVGNTILSYRINSKNAKYLQELSRKLYKLGVFRSFEDPKTGVAFLHGLSIVESGEDRVYPSVDSATPILGYVRKKEYKNITKTTGVKGIERYYEDKLSSVQDSLVTGARDIANTIILDGNSFSERRFDGYDVHLTISLRMQKILENLLDKHKNELDAKEIMVAVMNSETGELVTLASSNRFNPDLIEKKDYGALNISAVEYIYEPGSVLKPIAFALLLKANKVNPYDIVNVHGGSYKLGKKIIKDTHKADTLTAEGVIVESSNVGTAILAQKLDAVEFYQGLKDFGFSLRSGVDLPFENPGVIPAMNRFNAAIYKATVAYGYGMNATFIQILKAYSVFNNNGRISTPHLVKKIVSPSGQELFPEKPPVNQVVPVAVAKRIQKILIKVVQEGTAKGTRMDGLEIGGKTGTAHIAEGGEYVRSYNGSFFGFVNDKTNHYTVGVLVREAKKRHAYFAAQSAVPVFKEVVEKLVENGYLTPSSEIQIKEATNKVP</sequence>
<evidence type="ECO:0000256" key="3">
    <source>
        <dbReference type="ARBA" id="ARBA00023136"/>
    </source>
</evidence>
<dbReference type="Pfam" id="PF03717">
    <property type="entry name" value="PBP_dimer"/>
    <property type="match status" value="1"/>
</dbReference>
<dbReference type="STRING" id="525898.Sdel_1671"/>
<comment type="subcellular location">
    <subcellularLocation>
        <location evidence="1">Membrane</location>
    </subcellularLocation>
</comment>
<dbReference type="InterPro" id="IPR050515">
    <property type="entry name" value="Beta-lactam/transpept"/>
</dbReference>
<dbReference type="PANTHER" id="PTHR30627:SF1">
    <property type="entry name" value="PEPTIDOGLYCAN D,D-TRANSPEPTIDASE FTSI"/>
    <property type="match status" value="1"/>
</dbReference>
<dbReference type="InterPro" id="IPR036138">
    <property type="entry name" value="PBP_dimer_sf"/>
</dbReference>
<keyword evidence="2" id="KW-0378">Hydrolase</keyword>
<keyword evidence="8" id="KW-0808">Transferase</keyword>
<dbReference type="InterPro" id="IPR005311">
    <property type="entry name" value="PBP_dimer"/>
</dbReference>
<protein>
    <submittedName>
        <fullName evidence="8">Peptidoglycan glycosyltransferase</fullName>
        <ecNumber evidence="8">2.4.1.129</ecNumber>
    </submittedName>
</protein>
<reference evidence="8 9" key="2">
    <citation type="journal article" date="2010" name="Stand. Genomic Sci.">
        <title>Complete genome sequence of Sulfurospirillum deleyianum type strain (5175).</title>
        <authorList>
            <person name="Sikorski J."/>
            <person name="Lapidus A."/>
            <person name="Copeland A."/>
            <person name="Glavina Del Rio T."/>
            <person name="Nolan M."/>
            <person name="Lucas S."/>
            <person name="Chen F."/>
            <person name="Tice H."/>
            <person name="Cheng J.F."/>
            <person name="Saunders E."/>
            <person name="Bruce D."/>
            <person name="Goodwin L."/>
            <person name="Pitluck S."/>
            <person name="Ovchinnikova G."/>
            <person name="Pati A."/>
            <person name="Ivanova N."/>
            <person name="Mavromatis K."/>
            <person name="Chen A."/>
            <person name="Palaniappan K."/>
            <person name="Chain P."/>
            <person name="Land M."/>
            <person name="Hauser L."/>
            <person name="Chang Y.J."/>
            <person name="Jeffries C.D."/>
            <person name="Brettin T."/>
            <person name="Detter J.C."/>
            <person name="Han C."/>
            <person name="Rohde M."/>
            <person name="Lang E."/>
            <person name="Spring S."/>
            <person name="Goker M."/>
            <person name="Bristow J."/>
            <person name="Eisen J.A."/>
            <person name="Markowitz V."/>
            <person name="Hugenholtz P."/>
            <person name="Kyrpides N.C."/>
            <person name="Klenk H.P."/>
        </authorList>
    </citation>
    <scope>NUCLEOTIDE SEQUENCE [LARGE SCALE GENOMIC DNA]</scope>
    <source>
        <strain evidence="9">ATCC 51133 / DSM 6946 / 5175</strain>
    </source>
</reference>
<dbReference type="GO" id="GO:0004180">
    <property type="term" value="F:carboxypeptidase activity"/>
    <property type="evidence" value="ECO:0007669"/>
    <property type="project" value="UniProtKB-KW"/>
</dbReference>
<feature type="domain" description="Penicillin-binding protein transpeptidase" evidence="6">
    <location>
        <begin position="269"/>
        <end position="574"/>
    </location>
</feature>
<dbReference type="RefSeq" id="WP_012857436.1">
    <property type="nucleotide sequence ID" value="NC_013512.1"/>
</dbReference>
<dbReference type="GO" id="GO:0071555">
    <property type="term" value="P:cell wall organization"/>
    <property type="evidence" value="ECO:0007669"/>
    <property type="project" value="TreeGrafter"/>
</dbReference>
<dbReference type="SUPFAM" id="SSF56519">
    <property type="entry name" value="Penicillin binding protein dimerisation domain"/>
    <property type="match status" value="1"/>
</dbReference>
<feature type="domain" description="Penicillin-binding protein dimerisation" evidence="7">
    <location>
        <begin position="49"/>
        <end position="207"/>
    </location>
</feature>
<dbReference type="InterPro" id="IPR001460">
    <property type="entry name" value="PCN-bd_Tpept"/>
</dbReference>
<evidence type="ECO:0000256" key="4">
    <source>
        <dbReference type="SAM" id="Coils"/>
    </source>
</evidence>
<keyword evidence="5" id="KW-0812">Transmembrane</keyword>
<accession>D1B3L6</accession>
<dbReference type="SUPFAM" id="SSF56601">
    <property type="entry name" value="beta-lactamase/transpeptidase-like"/>
    <property type="match status" value="1"/>
</dbReference>
<evidence type="ECO:0000313" key="8">
    <source>
        <dbReference type="EMBL" id="ACZ12686.1"/>
    </source>
</evidence>
<evidence type="ECO:0000313" key="9">
    <source>
        <dbReference type="Proteomes" id="UP000002222"/>
    </source>
</evidence>
<dbReference type="KEGG" id="sdl:Sdel_1671"/>
<dbReference type="Proteomes" id="UP000002222">
    <property type="component" value="Chromosome"/>
</dbReference>
<evidence type="ECO:0000259" key="6">
    <source>
        <dbReference type="Pfam" id="PF00905"/>
    </source>
</evidence>
<organism evidence="8 9">
    <name type="scientific">Sulfurospirillum deleyianum (strain ATCC 51133 / DSM 6946 / 5175)</name>
    <dbReference type="NCBI Taxonomy" id="525898"/>
    <lineage>
        <taxon>Bacteria</taxon>
        <taxon>Pseudomonadati</taxon>
        <taxon>Campylobacterota</taxon>
        <taxon>Epsilonproteobacteria</taxon>
        <taxon>Campylobacterales</taxon>
        <taxon>Sulfurospirillaceae</taxon>
        <taxon>Sulfurospirillum</taxon>
    </lineage>
</organism>